<dbReference type="Proteomes" id="UP000284277">
    <property type="component" value="Unassembled WGS sequence"/>
</dbReference>
<dbReference type="GO" id="GO:0008897">
    <property type="term" value="F:holo-[acyl-carrier-protein] synthase activity"/>
    <property type="evidence" value="ECO:0007669"/>
    <property type="project" value="InterPro"/>
</dbReference>
<dbReference type="Pfam" id="PF22624">
    <property type="entry name" value="AASDHPPT_N"/>
    <property type="match status" value="1"/>
</dbReference>
<accession>A0A419SYE1</accession>
<dbReference type="InterPro" id="IPR008278">
    <property type="entry name" value="4-PPantetheinyl_Trfase_dom"/>
</dbReference>
<dbReference type="GO" id="GO:0000287">
    <property type="term" value="F:magnesium ion binding"/>
    <property type="evidence" value="ECO:0007669"/>
    <property type="project" value="InterPro"/>
</dbReference>
<evidence type="ECO:0000259" key="3">
    <source>
        <dbReference type="Pfam" id="PF01648"/>
    </source>
</evidence>
<dbReference type="InterPro" id="IPR055066">
    <property type="entry name" value="AASDHPPT_N"/>
</dbReference>
<dbReference type="InterPro" id="IPR037143">
    <property type="entry name" value="4-PPantetheinyl_Trfase_dom_sf"/>
</dbReference>
<protein>
    <submittedName>
        <fullName evidence="5">Uncharacterized protein</fullName>
    </submittedName>
</protein>
<keyword evidence="2" id="KW-0808">Transferase</keyword>
<dbReference type="RefSeq" id="WP_120197778.1">
    <property type="nucleotide sequence ID" value="NZ_MCIA01000031.1"/>
</dbReference>
<evidence type="ECO:0000259" key="4">
    <source>
        <dbReference type="Pfam" id="PF22624"/>
    </source>
</evidence>
<keyword evidence="6" id="KW-1185">Reference proteome</keyword>
<dbReference type="Gene3D" id="3.90.470.20">
    <property type="entry name" value="4'-phosphopantetheinyl transferase domain"/>
    <property type="match status" value="2"/>
</dbReference>
<evidence type="ECO:0000256" key="1">
    <source>
        <dbReference type="ARBA" id="ARBA00010990"/>
    </source>
</evidence>
<dbReference type="PANTHER" id="PTHR12215">
    <property type="entry name" value="PHOSPHOPANTETHEINE TRANSFERASE"/>
    <property type="match status" value="1"/>
</dbReference>
<dbReference type="GO" id="GO:0019878">
    <property type="term" value="P:lysine biosynthetic process via aminoadipic acid"/>
    <property type="evidence" value="ECO:0007669"/>
    <property type="project" value="TreeGrafter"/>
</dbReference>
<comment type="similarity">
    <text evidence="1">Belongs to the P-Pant transferase superfamily. Gsp/Sfp/HetI/AcpT family.</text>
</comment>
<evidence type="ECO:0000313" key="5">
    <source>
        <dbReference type="EMBL" id="RKD30254.1"/>
    </source>
</evidence>
<organism evidence="5 6">
    <name type="scientific">Lacrimispora algidixylanolytica</name>
    <dbReference type="NCBI Taxonomy" id="94868"/>
    <lineage>
        <taxon>Bacteria</taxon>
        <taxon>Bacillati</taxon>
        <taxon>Bacillota</taxon>
        <taxon>Clostridia</taxon>
        <taxon>Lachnospirales</taxon>
        <taxon>Lachnospiraceae</taxon>
        <taxon>Lacrimispora</taxon>
    </lineage>
</organism>
<sequence length="218" mass="25351">MYIYCLPELLPWDETDSKLLKFVSLQRLKRIQSYYLESDRKLSLYAALLVRQCLSTISGLSALNLVFGCDKNHKPTCLTKTSLHFNLSHTQGFILCGISTHHPVGIDVERITSAPFSIMRRFFHPMEIQYVEDAPFSEQDNRFYEIWTKKEAYTKQQGTGLVPNLSELNILSSDIHPLLHTWKYNNYVCSICNNSNSPNKITYIQESEIRKYFLHMSL</sequence>
<gene>
    <name evidence="5" type="ORF">BET01_06575</name>
</gene>
<evidence type="ECO:0000256" key="2">
    <source>
        <dbReference type="ARBA" id="ARBA00022679"/>
    </source>
</evidence>
<dbReference type="GO" id="GO:0005829">
    <property type="term" value="C:cytosol"/>
    <property type="evidence" value="ECO:0007669"/>
    <property type="project" value="TreeGrafter"/>
</dbReference>
<dbReference type="Pfam" id="PF01648">
    <property type="entry name" value="ACPS"/>
    <property type="match status" value="1"/>
</dbReference>
<feature type="domain" description="4'-phosphopantetheinyl transferase" evidence="3">
    <location>
        <begin position="103"/>
        <end position="181"/>
    </location>
</feature>
<dbReference type="EMBL" id="MCIA01000031">
    <property type="protein sequence ID" value="RKD30254.1"/>
    <property type="molecule type" value="Genomic_DNA"/>
</dbReference>
<name>A0A419SYE1_9FIRM</name>
<dbReference type="InterPro" id="IPR050559">
    <property type="entry name" value="P-Pant_transferase_sf"/>
</dbReference>
<evidence type="ECO:0000313" key="6">
    <source>
        <dbReference type="Proteomes" id="UP000284277"/>
    </source>
</evidence>
<dbReference type="OrthoDB" id="9808281at2"/>
<feature type="domain" description="4'-phosphopantetheinyl transferase N-terminal" evidence="4">
    <location>
        <begin position="17"/>
        <end position="94"/>
    </location>
</feature>
<dbReference type="SUPFAM" id="SSF56214">
    <property type="entry name" value="4'-phosphopantetheinyl transferase"/>
    <property type="match status" value="2"/>
</dbReference>
<dbReference type="PANTHER" id="PTHR12215:SF10">
    <property type="entry name" value="L-AMINOADIPATE-SEMIALDEHYDE DEHYDROGENASE-PHOSPHOPANTETHEINYL TRANSFERASE"/>
    <property type="match status" value="1"/>
</dbReference>
<proteinExistence type="inferred from homology"/>
<dbReference type="AlphaFoldDB" id="A0A419SYE1"/>
<reference evidence="5 6" key="1">
    <citation type="submission" date="2016-08" db="EMBL/GenBank/DDBJ databases">
        <title>A new outlook on sporulation: Clostridium algidixylanolyticum.</title>
        <authorList>
            <person name="Poppleton D.I."/>
            <person name="Gribaldo S."/>
        </authorList>
    </citation>
    <scope>NUCLEOTIDE SEQUENCE [LARGE SCALE GENOMIC DNA]</scope>
    <source>
        <strain evidence="5 6">SPL73</strain>
    </source>
</reference>
<comment type="caution">
    <text evidence="5">The sequence shown here is derived from an EMBL/GenBank/DDBJ whole genome shotgun (WGS) entry which is preliminary data.</text>
</comment>